<dbReference type="Gene3D" id="3.40.50.300">
    <property type="entry name" value="P-loop containing nucleotide triphosphate hydrolases"/>
    <property type="match status" value="4"/>
</dbReference>
<dbReference type="PANTHER" id="PTHR47961:SF4">
    <property type="entry name" value="ACTIVATING SIGNAL COINTEGRATOR 1 COMPLEX SUBUNIT 3"/>
    <property type="match status" value="1"/>
</dbReference>
<dbReference type="Pfam" id="PF23445">
    <property type="entry name" value="WHD_SNRNP200"/>
    <property type="match status" value="2"/>
</dbReference>
<feature type="compositionally biased region" description="Polar residues" evidence="10">
    <location>
        <begin position="280"/>
        <end position="290"/>
    </location>
</feature>
<dbReference type="EC" id="3.6.4.13" evidence="2"/>
<dbReference type="CDD" id="cd18019">
    <property type="entry name" value="DEXHc_Brr2_1"/>
    <property type="match status" value="1"/>
</dbReference>
<dbReference type="InterPro" id="IPR001650">
    <property type="entry name" value="Helicase_C-like"/>
</dbReference>
<feature type="domain" description="Helicase ATP-binding" evidence="11">
    <location>
        <begin position="535"/>
        <end position="719"/>
    </location>
</feature>
<dbReference type="SMART" id="SM00382">
    <property type="entry name" value="AAA"/>
    <property type="match status" value="2"/>
</dbReference>
<keyword evidence="3" id="KW-0677">Repeat</keyword>
<dbReference type="Gene3D" id="1.10.3380.10">
    <property type="entry name" value="Sec63 N-terminal domain-like domain"/>
    <property type="match status" value="2"/>
</dbReference>
<dbReference type="SUPFAM" id="SSF81296">
    <property type="entry name" value="E set domains"/>
    <property type="match status" value="1"/>
</dbReference>
<dbReference type="FunFam" id="1.10.10.10:FF:000024">
    <property type="entry name" value="U5 small nuclear ribonucleoprotein helicase"/>
    <property type="match status" value="1"/>
</dbReference>
<dbReference type="InterPro" id="IPR036390">
    <property type="entry name" value="WH_DNA-bd_sf"/>
</dbReference>
<feature type="compositionally biased region" description="Basic and acidic residues" evidence="10">
    <location>
        <begin position="24"/>
        <end position="34"/>
    </location>
</feature>
<evidence type="ECO:0000313" key="13">
    <source>
        <dbReference type="EMBL" id="KAG0147868.1"/>
    </source>
</evidence>
<gene>
    <name evidence="13" type="ORF">CROQUDRAFT_42199</name>
</gene>
<dbReference type="InterPro" id="IPR036388">
    <property type="entry name" value="WH-like_DNA-bd_sf"/>
</dbReference>
<dbReference type="FunFam" id="3.40.50.300:FF:000062">
    <property type="entry name" value="U5 small nuclear ribonucleoprotein helicase"/>
    <property type="match status" value="1"/>
</dbReference>
<evidence type="ECO:0000256" key="7">
    <source>
        <dbReference type="ARBA" id="ARBA00022840"/>
    </source>
</evidence>
<dbReference type="GO" id="GO:0003676">
    <property type="term" value="F:nucleic acid binding"/>
    <property type="evidence" value="ECO:0007669"/>
    <property type="project" value="InterPro"/>
</dbReference>
<dbReference type="FunFam" id="2.60.40.150:FF:000004">
    <property type="entry name" value="RNA helicase, activating signal cointegrator 1"/>
    <property type="match status" value="1"/>
</dbReference>
<dbReference type="Gene3D" id="1.10.150.20">
    <property type="entry name" value="5' to 3' exonuclease, C-terminal subdomain"/>
    <property type="match status" value="2"/>
</dbReference>
<feature type="compositionally biased region" description="Acidic residues" evidence="10">
    <location>
        <begin position="2190"/>
        <end position="2209"/>
    </location>
</feature>
<reference evidence="13" key="1">
    <citation type="submission" date="2013-11" db="EMBL/GenBank/DDBJ databases">
        <title>Genome sequence of the fusiform rust pathogen reveals effectors for host alternation and coevolution with pine.</title>
        <authorList>
            <consortium name="DOE Joint Genome Institute"/>
            <person name="Smith K."/>
            <person name="Pendleton A."/>
            <person name="Kubisiak T."/>
            <person name="Anderson C."/>
            <person name="Salamov A."/>
            <person name="Aerts A."/>
            <person name="Riley R."/>
            <person name="Clum A."/>
            <person name="Lindquist E."/>
            <person name="Ence D."/>
            <person name="Campbell M."/>
            <person name="Kronenberg Z."/>
            <person name="Feau N."/>
            <person name="Dhillon B."/>
            <person name="Hamelin R."/>
            <person name="Burleigh J."/>
            <person name="Smith J."/>
            <person name="Yandell M."/>
            <person name="Nelson C."/>
            <person name="Grigoriev I."/>
            <person name="Davis J."/>
        </authorList>
    </citation>
    <scope>NUCLEOTIDE SEQUENCE</scope>
    <source>
        <strain evidence="13">G11</strain>
    </source>
</reference>
<dbReference type="PROSITE" id="PS51192">
    <property type="entry name" value="HELICASE_ATP_BIND_1"/>
    <property type="match status" value="2"/>
</dbReference>
<protein>
    <recommendedName>
        <fullName evidence="2">RNA helicase</fullName>
        <ecNumber evidence="2">3.6.4.13</ecNumber>
    </recommendedName>
</protein>
<dbReference type="InterPro" id="IPR050474">
    <property type="entry name" value="Hel308_SKI2-like"/>
</dbReference>
<dbReference type="Pfam" id="PF18149">
    <property type="entry name" value="Helicase_PWI"/>
    <property type="match status" value="1"/>
</dbReference>
<feature type="region of interest" description="Disordered" evidence="10">
    <location>
        <begin position="190"/>
        <end position="295"/>
    </location>
</feature>
<dbReference type="SUPFAM" id="SSF158702">
    <property type="entry name" value="Sec63 N-terminal domain-like"/>
    <property type="match status" value="2"/>
</dbReference>
<dbReference type="FunFam" id="3.40.50.300:FF:000102">
    <property type="entry name" value="RNA helicase, activating signal cointegrator 1"/>
    <property type="match status" value="1"/>
</dbReference>
<evidence type="ECO:0000259" key="12">
    <source>
        <dbReference type="PROSITE" id="PS51194"/>
    </source>
</evidence>
<feature type="region of interest" description="Disordered" evidence="10">
    <location>
        <begin position="22"/>
        <end position="88"/>
    </location>
</feature>
<dbReference type="InterPro" id="IPR014001">
    <property type="entry name" value="Helicase_ATP-bd"/>
</dbReference>
<dbReference type="InterPro" id="IPR014756">
    <property type="entry name" value="Ig_E-set"/>
</dbReference>
<dbReference type="GO" id="GO:0000393">
    <property type="term" value="P:spliceosomal conformational changes to generate catalytic conformation"/>
    <property type="evidence" value="ECO:0007669"/>
    <property type="project" value="UniProtKB-ARBA"/>
</dbReference>
<keyword evidence="14" id="KW-1185">Reference proteome</keyword>
<dbReference type="Pfam" id="PF00271">
    <property type="entry name" value="Helicase_C"/>
    <property type="match status" value="1"/>
</dbReference>
<dbReference type="OrthoDB" id="5575at2759"/>
<dbReference type="SMART" id="SM00490">
    <property type="entry name" value="HELICc"/>
    <property type="match status" value="2"/>
</dbReference>
<evidence type="ECO:0000256" key="6">
    <source>
        <dbReference type="ARBA" id="ARBA00022806"/>
    </source>
</evidence>
<accession>A0A9P6NKV7</accession>
<comment type="catalytic activity">
    <reaction evidence="9">
        <text>ATP + H2O = ADP + phosphate + H(+)</text>
        <dbReference type="Rhea" id="RHEA:13065"/>
        <dbReference type="ChEBI" id="CHEBI:15377"/>
        <dbReference type="ChEBI" id="CHEBI:15378"/>
        <dbReference type="ChEBI" id="CHEBI:30616"/>
        <dbReference type="ChEBI" id="CHEBI:43474"/>
        <dbReference type="ChEBI" id="CHEBI:456216"/>
        <dbReference type="EC" id="3.6.4.13"/>
    </reaction>
</comment>
<dbReference type="SUPFAM" id="SSF52540">
    <property type="entry name" value="P-loop containing nucleoside triphosphate hydrolases"/>
    <property type="match status" value="4"/>
</dbReference>
<feature type="domain" description="Helicase C-terminal" evidence="12">
    <location>
        <begin position="754"/>
        <end position="965"/>
    </location>
</feature>
<feature type="region of interest" description="Disordered" evidence="10">
    <location>
        <begin position="2186"/>
        <end position="2209"/>
    </location>
</feature>
<evidence type="ECO:0000256" key="9">
    <source>
        <dbReference type="ARBA" id="ARBA00047984"/>
    </source>
</evidence>
<dbReference type="FunFam" id="3.40.50.300:FF:000368">
    <property type="entry name" value="U5 small nuclear ribonucleoprotein 200 kDa helicase"/>
    <property type="match status" value="1"/>
</dbReference>
<dbReference type="GO" id="GO:0005682">
    <property type="term" value="C:U5 snRNP"/>
    <property type="evidence" value="ECO:0007669"/>
    <property type="project" value="UniProtKB-ARBA"/>
</dbReference>
<sequence length="2209" mass="250126">MPPKNRDFSGYQYSAMSSLVLTADRSKIPRRDNEPTGEPETLVGRIDPKSMGSRAFKESINLKQDISKKKSKHALNHDERPRRVTDGAGRRYGDVIEAIQEIEGLNYKPRTTETKQIYEILLSTVHLTLGDQPNDIIRSAADMTIETLKNDNEYPKDLDKKRTIEDFLGVITNEKFNELSNLAKKLTDYGSEEADQQASGDNGEDGEGKTRANELEDDNNGVAVVFEDDEGDEDSDEDEFEIRDEENSDEDGAEEDQRDEEDEDRDQDLVDAGEQITIGPDTNKSTQSGLRTKKTKQDLTVHDIDGFWLQRLIGSHFLDPVEAESKTKEAINLLSAENSSLRDLENSLVALFDYDKFELVSILTKNRDIIVWGTKWSRSDEDEKVNLAVVMREKGVGWIVKALTTGRGINNPQLQATTDSNKMEIEGEDSKSTFPTKANLVPNSFLPNPKKIVDLSSMKFNQGSRTMTNKKCKLPEGSHKVQPTGKGYEEIHVPAPQKAIISSEDLVKISELPFWCREAFKGATSLNRVQSKTFPIAFGQEDPILLCAPTGAGKTNVAMLTVLNEIAKHRNETTGEIDFSSIKIIYVAPMKALVQEMVGNFSSRLKYLGIQVGELTGDRQMTKDQISMTQIIVTTPEKWDVITRKSTDTSYTNLVGLIIIDEIHLLHDERGPVLEALVSRTIRRMEQNHEYVRLVGLSATLPNYLDVAKFLRVNPKKGLFFFDSSYRPCPLKLEFVGITEKKAIKRLQLTNEICYDKVISQLENKQQIIIFVHSRKETARTAQQLKETAIEREEIGKFMSGGLATREILMETSENVKDPALKDILQFGIGIHHAGLARVDRRLVEELFADGHLQVLVSTATLAWGVNLPAHAVVIKGTQIYNPEKGKWVELSPQDVLQMLGRAGRPQYDTYGEGIIITNHSELQFHLSIVTSQLPIESQLISKLADNLNAEIVLGTIRNRDEAAQWLGYTYWYQRALDNPSLYGIQYDPSDPLLLQKRSDIVHTAFAMLDKSGLIKYERRTGLVTSTELGKIASHFYITNSSMATYNQHLRPTMTLIELFRVFAASDEFKYVPTRAEEKQELAKLLEKVPIPVKESVDDPSAKINVLLQAYISRLTLEGFALMSDMIYVTQSAGRILRALFEICLKRGWARLTHSALDLCKMVERRMWTSMTPLRQFPSCSADIIRRAERKDFPWYRFFDLEPQELGELIGNPKLGKTIHKFVHQFPKLELQALVQPITRTMLRVELTITPDFIWDESVHGTSQVFWIMVEDVDGELVLFSDQFLLRERYSTEEHFVTFYVPMLDPLPPNYFISVVSDRWLHSGTRLPLSFKHLILPEKFALPTPLLDLQPLPVSALHQKAYEAIYLKQGLTNFNKIQTQVFQALYTSSDNVLICSPTGSGKTICAEFAMLRLWSQPEWSRCVCIEPYQEVVDARVKEWREKFGPLGKVIEPLTGELTRDVELTASDGSKAGQQRIDVIICTPTQWDLVSRRWKQRKMVERTGLLIADEIHLIGSEIGPTYEVIVSRARYVTAQSDISKTRIVALGCPLANARDLGDWMGATAQTIFNFSPGSRPLPLEVHLQSFNVPHFPSMMIQMAKPAYLSILEYADEKPVIAFVSSRKQCRLTASDLLIYALSDENPTRFLNIEKEDLEPHLAHITDQNLKETLESGIGYYHEAMSKSDKLIVQKLFEVGAIQVVVASKDTAWNIPMTAYMVIIMGVQNYEGKEHRYVDYSFPDILQMMGRACRPNEDTSSRCVLMCQQVRKEFFKKFLNEGLPIESHLHLSLHDHFNAEIVSKTIENKQDAVDWCTWQWFYRRLVANPNYYNMQATDHRHLSDHLSELVESTLSDLQSSNCITIEDEMDTSPLPLGIVAAYYNVNYITADVFSMSLTNKTKLKGILEIVSAAQEFESVPLRHGEEALLKKVYDRVPVKVAKPEYLSPHFKTNILLQAHFSRLSLPSDLMLDQIEILRKVPNLISAAVDVLSSQECLNTTVAMEFFQMIVQAVWNHDSPLKQIPGFTTDIIQRCIAADVTQVTDIMELEDEQRNELLRMDTKQLAKVAQFVNSHPSIEMGYEIEEEDGLTTNTPITLKVSLTTDEDEDEERPVAGNAVIAPFYPTAKQDCWWLIVEDPKNKKLLGLKKVTGVTPLPTKIEFSVPTAGKHELKLDLISDSYIGVDQELKIELNIAEGDSDDSDDSDSDEEMEDGQA</sequence>
<keyword evidence="7" id="KW-0067">ATP-binding</keyword>
<name>A0A9P6NKV7_9BASI</name>
<evidence type="ECO:0000256" key="8">
    <source>
        <dbReference type="ARBA" id="ARBA00023242"/>
    </source>
</evidence>
<dbReference type="FunFam" id="1.10.10.10:FF:000012">
    <property type="entry name" value="U5 small nuclear ribonucleoprotein helicase"/>
    <property type="match status" value="1"/>
</dbReference>
<feature type="domain" description="Helicase ATP-binding" evidence="11">
    <location>
        <begin position="1383"/>
        <end position="1567"/>
    </location>
</feature>
<dbReference type="CDD" id="cd18021">
    <property type="entry name" value="DEXHc_Brr2_2"/>
    <property type="match status" value="1"/>
</dbReference>
<evidence type="ECO:0000313" key="14">
    <source>
        <dbReference type="Proteomes" id="UP000886653"/>
    </source>
</evidence>
<dbReference type="Gene3D" id="2.60.40.150">
    <property type="entry name" value="C2 domain"/>
    <property type="match status" value="2"/>
</dbReference>
<dbReference type="FunFam" id="2.60.40.150:FF:000133">
    <property type="entry name" value="Pre-mRNA splicing helicase, putative"/>
    <property type="match status" value="1"/>
</dbReference>
<dbReference type="InterPro" id="IPR004179">
    <property type="entry name" value="Sec63-dom"/>
</dbReference>
<dbReference type="CDD" id="cd18795">
    <property type="entry name" value="SF2_C_Ski2"/>
    <property type="match status" value="1"/>
</dbReference>
<organism evidence="13 14">
    <name type="scientific">Cronartium quercuum f. sp. fusiforme G11</name>
    <dbReference type="NCBI Taxonomy" id="708437"/>
    <lineage>
        <taxon>Eukaryota</taxon>
        <taxon>Fungi</taxon>
        <taxon>Dikarya</taxon>
        <taxon>Basidiomycota</taxon>
        <taxon>Pucciniomycotina</taxon>
        <taxon>Pucciniomycetes</taxon>
        <taxon>Pucciniales</taxon>
        <taxon>Coleosporiaceae</taxon>
        <taxon>Cronartium</taxon>
    </lineage>
</organism>
<dbReference type="SMART" id="SM00487">
    <property type="entry name" value="DEXDc"/>
    <property type="match status" value="2"/>
</dbReference>
<dbReference type="GO" id="GO:0000712">
    <property type="term" value="P:resolution of meiotic recombination intermediates"/>
    <property type="evidence" value="ECO:0007669"/>
    <property type="project" value="TreeGrafter"/>
</dbReference>
<comment type="subcellular location">
    <subcellularLocation>
        <location evidence="1">Nucleus</location>
    </subcellularLocation>
</comment>
<evidence type="ECO:0000256" key="5">
    <source>
        <dbReference type="ARBA" id="ARBA00022801"/>
    </source>
</evidence>
<dbReference type="InterPro" id="IPR027417">
    <property type="entry name" value="P-loop_NTPase"/>
</dbReference>
<dbReference type="FunFam" id="1.10.150.20:FF:000004">
    <property type="entry name" value="U5 small nuclear ribonucleoprotein helicase"/>
    <property type="match status" value="1"/>
</dbReference>
<dbReference type="Proteomes" id="UP000886653">
    <property type="component" value="Unassembled WGS sequence"/>
</dbReference>
<dbReference type="PANTHER" id="PTHR47961">
    <property type="entry name" value="DNA POLYMERASE THETA, PUTATIVE (AFU_ORTHOLOGUE AFUA_1G05260)-RELATED"/>
    <property type="match status" value="1"/>
</dbReference>
<dbReference type="InterPro" id="IPR035892">
    <property type="entry name" value="C2_domain_sf"/>
</dbReference>
<dbReference type="InterPro" id="IPR003593">
    <property type="entry name" value="AAA+_ATPase"/>
</dbReference>
<dbReference type="GO" id="GO:0003678">
    <property type="term" value="F:DNA helicase activity"/>
    <property type="evidence" value="ECO:0007669"/>
    <property type="project" value="TreeGrafter"/>
</dbReference>
<evidence type="ECO:0000256" key="3">
    <source>
        <dbReference type="ARBA" id="ARBA00022737"/>
    </source>
</evidence>
<feature type="region of interest" description="Disordered" evidence="10">
    <location>
        <begin position="466"/>
        <end position="486"/>
    </location>
</feature>
<dbReference type="GO" id="GO:0005524">
    <property type="term" value="F:ATP binding"/>
    <property type="evidence" value="ECO:0007669"/>
    <property type="project" value="UniProtKB-KW"/>
</dbReference>
<dbReference type="FunFam" id="1.10.3380.10:FF:000002">
    <property type="entry name" value="Activating signal cointegrator 1 complex subunit 3"/>
    <property type="match status" value="1"/>
</dbReference>
<dbReference type="GO" id="GO:0016787">
    <property type="term" value="F:hydrolase activity"/>
    <property type="evidence" value="ECO:0007669"/>
    <property type="project" value="UniProtKB-KW"/>
</dbReference>
<dbReference type="SMART" id="SM00973">
    <property type="entry name" value="Sec63"/>
    <property type="match status" value="2"/>
</dbReference>
<dbReference type="FunFam" id="1.10.3380.10:FF:000001">
    <property type="entry name" value="U5 small nuclear ribonucleoprotein helicase"/>
    <property type="match status" value="1"/>
</dbReference>
<dbReference type="InterPro" id="IPR041094">
    <property type="entry name" value="Brr2_helicase_PWI"/>
</dbReference>
<dbReference type="InterPro" id="IPR048863">
    <property type="entry name" value="BRR2_plug"/>
</dbReference>
<feature type="compositionally biased region" description="Basic and acidic residues" evidence="10">
    <location>
        <begin position="75"/>
        <end position="88"/>
    </location>
</feature>
<dbReference type="InterPro" id="IPR011545">
    <property type="entry name" value="DEAD/DEAH_box_helicase_dom"/>
</dbReference>
<keyword evidence="6" id="KW-0347">Helicase</keyword>
<dbReference type="InterPro" id="IPR057842">
    <property type="entry name" value="WH_MER3"/>
</dbReference>
<feature type="compositionally biased region" description="Acidic residues" evidence="10">
    <location>
        <begin position="226"/>
        <end position="271"/>
    </location>
</feature>
<evidence type="ECO:0000259" key="11">
    <source>
        <dbReference type="PROSITE" id="PS51192"/>
    </source>
</evidence>
<evidence type="ECO:0000256" key="4">
    <source>
        <dbReference type="ARBA" id="ARBA00022741"/>
    </source>
</evidence>
<comment type="caution">
    <text evidence="13">The sequence shown here is derived from an EMBL/GenBank/DDBJ whole genome shotgun (WGS) entry which is preliminary data.</text>
</comment>
<evidence type="ECO:0000256" key="1">
    <source>
        <dbReference type="ARBA" id="ARBA00004123"/>
    </source>
</evidence>
<dbReference type="PIRSF" id="PIRSF039073">
    <property type="entry name" value="BRR2"/>
    <property type="match status" value="1"/>
</dbReference>
<dbReference type="Pfam" id="PF21188">
    <property type="entry name" value="BRR2_plug"/>
    <property type="match status" value="1"/>
</dbReference>
<dbReference type="SUPFAM" id="SSF46785">
    <property type="entry name" value="Winged helix' DNA-binding domain"/>
    <property type="match status" value="1"/>
</dbReference>
<proteinExistence type="predicted"/>
<evidence type="ECO:0000256" key="2">
    <source>
        <dbReference type="ARBA" id="ARBA00012552"/>
    </source>
</evidence>
<keyword evidence="4" id="KW-0547">Nucleotide-binding</keyword>
<evidence type="ECO:0000256" key="10">
    <source>
        <dbReference type="SAM" id="MobiDB-lite"/>
    </source>
</evidence>
<keyword evidence="5" id="KW-0378">Hydrolase</keyword>
<dbReference type="Pfam" id="PF00270">
    <property type="entry name" value="DEAD"/>
    <property type="match status" value="2"/>
</dbReference>
<dbReference type="FunFam" id="1.10.150.20:FF:000013">
    <property type="entry name" value="U5 small nuclear ribonucleoprotein kDa helicase"/>
    <property type="match status" value="1"/>
</dbReference>
<keyword evidence="8" id="KW-0539">Nucleus</keyword>
<dbReference type="GO" id="GO:0003724">
    <property type="term" value="F:RNA helicase activity"/>
    <property type="evidence" value="ECO:0007669"/>
    <property type="project" value="UniProtKB-EC"/>
</dbReference>
<dbReference type="PROSITE" id="PS51194">
    <property type="entry name" value="HELICASE_CTER"/>
    <property type="match status" value="1"/>
</dbReference>
<dbReference type="Pfam" id="PF02889">
    <property type="entry name" value="Sec63"/>
    <property type="match status" value="2"/>
</dbReference>
<dbReference type="EMBL" id="MU167243">
    <property type="protein sequence ID" value="KAG0147868.1"/>
    <property type="molecule type" value="Genomic_DNA"/>
</dbReference>
<dbReference type="FunFam" id="3.40.50.300:FF:000254">
    <property type="entry name" value="U5 small nuclear ribonucleoprotein helicase"/>
    <property type="match status" value="1"/>
</dbReference>
<dbReference type="Gene3D" id="1.10.10.10">
    <property type="entry name" value="Winged helix-like DNA-binding domain superfamily/Winged helix DNA-binding domain"/>
    <property type="match status" value="2"/>
</dbReference>